<feature type="region of interest" description="Disordered" evidence="1">
    <location>
        <begin position="59"/>
        <end position="104"/>
    </location>
</feature>
<evidence type="ECO:0000256" key="1">
    <source>
        <dbReference type="SAM" id="MobiDB-lite"/>
    </source>
</evidence>
<evidence type="ECO:0000313" key="3">
    <source>
        <dbReference type="Proteomes" id="UP000287651"/>
    </source>
</evidence>
<proteinExistence type="predicted"/>
<organism evidence="2 3">
    <name type="scientific">Ensete ventricosum</name>
    <name type="common">Abyssinian banana</name>
    <name type="synonym">Musa ensete</name>
    <dbReference type="NCBI Taxonomy" id="4639"/>
    <lineage>
        <taxon>Eukaryota</taxon>
        <taxon>Viridiplantae</taxon>
        <taxon>Streptophyta</taxon>
        <taxon>Embryophyta</taxon>
        <taxon>Tracheophyta</taxon>
        <taxon>Spermatophyta</taxon>
        <taxon>Magnoliopsida</taxon>
        <taxon>Liliopsida</taxon>
        <taxon>Zingiberales</taxon>
        <taxon>Musaceae</taxon>
        <taxon>Ensete</taxon>
    </lineage>
</organism>
<feature type="compositionally biased region" description="Low complexity" evidence="1">
    <location>
        <begin position="64"/>
        <end position="74"/>
    </location>
</feature>
<dbReference type="EMBL" id="AMZH03022415">
    <property type="protein sequence ID" value="RRT37342.1"/>
    <property type="molecule type" value="Genomic_DNA"/>
</dbReference>
<dbReference type="AlphaFoldDB" id="A0A426XD15"/>
<reference evidence="2 3" key="1">
    <citation type="journal article" date="2014" name="Agronomy (Basel)">
        <title>A Draft Genome Sequence for Ensete ventricosum, the Drought-Tolerant Tree Against Hunger.</title>
        <authorList>
            <person name="Harrison J."/>
            <person name="Moore K.A."/>
            <person name="Paszkiewicz K."/>
            <person name="Jones T."/>
            <person name="Grant M."/>
            <person name="Ambacheew D."/>
            <person name="Muzemil S."/>
            <person name="Studholme D.J."/>
        </authorList>
    </citation>
    <scope>NUCLEOTIDE SEQUENCE [LARGE SCALE GENOMIC DNA]</scope>
</reference>
<sequence>MDIDEYTGAEVLRAGVDEVEEGGAAVKHCEEESGIGLGLGVLDPLQARADGASIAASLPQHPASMTSSSSSFSMAKQSLGVEEEGEGMGRGGVLKAGIGRCGEP</sequence>
<gene>
    <name evidence="2" type="ORF">B296_00029560</name>
</gene>
<evidence type="ECO:0000313" key="2">
    <source>
        <dbReference type="EMBL" id="RRT37342.1"/>
    </source>
</evidence>
<comment type="caution">
    <text evidence="2">The sequence shown here is derived from an EMBL/GenBank/DDBJ whole genome shotgun (WGS) entry which is preliminary data.</text>
</comment>
<name>A0A426XD15_ENSVE</name>
<accession>A0A426XD15</accession>
<protein>
    <submittedName>
        <fullName evidence="2">Uncharacterized protein</fullName>
    </submittedName>
</protein>
<dbReference type="Proteomes" id="UP000287651">
    <property type="component" value="Unassembled WGS sequence"/>
</dbReference>